<feature type="compositionally biased region" description="Basic and acidic residues" evidence="2">
    <location>
        <begin position="92"/>
        <end position="108"/>
    </location>
</feature>
<dbReference type="AlphaFoldDB" id="A0A139AXU0"/>
<evidence type="ECO:0000313" key="4">
    <source>
        <dbReference type="Proteomes" id="UP000070544"/>
    </source>
</evidence>
<name>A0A139AXU0_GONPJ</name>
<keyword evidence="1" id="KW-0175">Coiled coil</keyword>
<reference evidence="3 4" key="1">
    <citation type="journal article" date="2015" name="Genome Biol. Evol.">
        <title>Phylogenomic analyses indicate that early fungi evolved digesting cell walls of algal ancestors of land plants.</title>
        <authorList>
            <person name="Chang Y."/>
            <person name="Wang S."/>
            <person name="Sekimoto S."/>
            <person name="Aerts A.L."/>
            <person name="Choi C."/>
            <person name="Clum A."/>
            <person name="LaButti K.M."/>
            <person name="Lindquist E.A."/>
            <person name="Yee Ngan C."/>
            <person name="Ohm R.A."/>
            <person name="Salamov A.A."/>
            <person name="Grigoriev I.V."/>
            <person name="Spatafora J.W."/>
            <person name="Berbee M.L."/>
        </authorList>
    </citation>
    <scope>NUCLEOTIDE SEQUENCE [LARGE SCALE GENOMIC DNA]</scope>
    <source>
        <strain evidence="3 4">JEL478</strain>
    </source>
</reference>
<feature type="coiled-coil region" evidence="1">
    <location>
        <begin position="441"/>
        <end position="475"/>
    </location>
</feature>
<dbReference type="OrthoDB" id="10681981at2759"/>
<sequence>MTITTLNSSTLYTITKAGVHQTTGTMNDAIQNDHNVFKGAVIETAEAAEPTLPGGYKDKQSIKASKDTRVRGPRQARRLTMPTDGKAAPSLDVRKRNDRQQHEAEVKQSDGNGSESSSYAFGTNIVLDDMNESQSWPVEKPAQPVLSAGERKTLVGLPDVMDALQAFVGEGGVNEETEAHSIVEGPQKSRSTTEMQQHARQTVGRSPPSRAGKVPIAESKEPKKGVQSSSDGDALRNELDISKPSPIEKKEMAQTQHNSTGTTLGVPKIPSADSAQVMPASPPASNPTDTEDFSLAEKNDAQTKLQRKEAQIQTLLNQIRRDTVTKQEMEKKLNLAQKENSETRMELDNLRREANTRSVEFQKAKDLIKDQSNQLDQMQAKFQARQSDFDLMKRERDEKAAELQYMGFHKQEVEQLRVELRSAIDISCSYLEKQRAADEEIVRLKDQAQQDDLELKALQNSRDELVKEVQDLTAQLSDTAASRYECSQLQAVVDRLNSRIQSGSAENEQLRTILGSRSDEIRRLEEVAATEKFSLRQLKELKTDNARLGEDLSFWRSQKREFETRIRSLMEDVKSLESIVETERDRIYAQDAIIERLKVSRNDLEAELTRLKERYNFSSNSFSLGGQVTAQTSGNVSIDRYIPPTSPQTLPQKDDHPYQNMTGYQGKISERSRTGPPPGLSSPVSSSQSFEGTSYQQPEAKGSSFSRRPLLATQQPGLTSAQGCDDRAVRASNTPNYTDSDPKEPRDRRASTICDDESVADTIVEREQDEARPEPPKFAVWFIAEIRLIKGRVKFTIYKDEPPKRLENRLNALNEQMDFQPWIVDTVRQSIEAVINGDKRREFNADSF</sequence>
<feature type="region of interest" description="Disordered" evidence="2">
    <location>
        <begin position="49"/>
        <end position="119"/>
    </location>
</feature>
<feature type="compositionally biased region" description="Polar residues" evidence="2">
    <location>
        <begin position="712"/>
        <end position="722"/>
    </location>
</feature>
<evidence type="ECO:0000256" key="1">
    <source>
        <dbReference type="SAM" id="Coils"/>
    </source>
</evidence>
<feature type="compositionally biased region" description="Basic and acidic residues" evidence="2">
    <location>
        <begin position="740"/>
        <end position="750"/>
    </location>
</feature>
<dbReference type="EMBL" id="KQ965732">
    <property type="protein sequence ID" value="KXS21562.1"/>
    <property type="molecule type" value="Genomic_DNA"/>
</dbReference>
<evidence type="ECO:0000313" key="3">
    <source>
        <dbReference type="EMBL" id="KXS21562.1"/>
    </source>
</evidence>
<dbReference type="PANTHER" id="PTHR45615">
    <property type="entry name" value="MYOSIN HEAVY CHAIN, NON-MUSCLE"/>
    <property type="match status" value="1"/>
</dbReference>
<feature type="coiled-coil region" evidence="1">
    <location>
        <begin position="298"/>
        <end position="381"/>
    </location>
</feature>
<feature type="compositionally biased region" description="Basic and acidic residues" evidence="2">
    <location>
        <begin position="233"/>
        <end position="252"/>
    </location>
</feature>
<keyword evidence="4" id="KW-1185">Reference proteome</keyword>
<feature type="compositionally biased region" description="Basic and acidic residues" evidence="2">
    <location>
        <begin position="56"/>
        <end position="70"/>
    </location>
</feature>
<feature type="compositionally biased region" description="Polar residues" evidence="2">
    <location>
        <begin position="188"/>
        <end position="204"/>
    </location>
</feature>
<feature type="compositionally biased region" description="Polar residues" evidence="2">
    <location>
        <begin position="253"/>
        <end position="263"/>
    </location>
</feature>
<feature type="region of interest" description="Disordered" evidence="2">
    <location>
        <begin position="637"/>
        <end position="751"/>
    </location>
</feature>
<dbReference type="PANTHER" id="PTHR45615:SF80">
    <property type="entry name" value="GRIP DOMAIN-CONTAINING PROTEIN"/>
    <property type="match status" value="1"/>
</dbReference>
<feature type="compositionally biased region" description="Polar residues" evidence="2">
    <location>
        <begin position="109"/>
        <end position="119"/>
    </location>
</feature>
<feature type="coiled-coil region" evidence="1">
    <location>
        <begin position="559"/>
        <end position="621"/>
    </location>
</feature>
<proteinExistence type="predicted"/>
<organism evidence="3 4">
    <name type="scientific">Gonapodya prolifera (strain JEL478)</name>
    <name type="common">Monoblepharis prolifera</name>
    <dbReference type="NCBI Taxonomy" id="1344416"/>
    <lineage>
        <taxon>Eukaryota</taxon>
        <taxon>Fungi</taxon>
        <taxon>Fungi incertae sedis</taxon>
        <taxon>Chytridiomycota</taxon>
        <taxon>Chytridiomycota incertae sedis</taxon>
        <taxon>Monoblepharidomycetes</taxon>
        <taxon>Monoblepharidales</taxon>
        <taxon>Gonapodyaceae</taxon>
        <taxon>Gonapodya</taxon>
    </lineage>
</organism>
<accession>A0A139AXU0</accession>
<dbReference type="Proteomes" id="UP000070544">
    <property type="component" value="Unassembled WGS sequence"/>
</dbReference>
<protein>
    <submittedName>
        <fullName evidence="3">Uncharacterized protein</fullName>
    </submittedName>
</protein>
<gene>
    <name evidence="3" type="ORF">M427DRAFT_142050</name>
</gene>
<evidence type="ECO:0000256" key="2">
    <source>
        <dbReference type="SAM" id="MobiDB-lite"/>
    </source>
</evidence>
<feature type="region of interest" description="Disordered" evidence="2">
    <location>
        <begin position="175"/>
        <end position="292"/>
    </location>
</feature>